<gene>
    <name evidence="2" type="ORF">PHSY_001245</name>
</gene>
<dbReference type="Proteomes" id="UP000014071">
    <property type="component" value="Unassembled WGS sequence"/>
</dbReference>
<sequence length="100" mass="11424">MSAKRSLRNRIQLLKLDYRRARKTARRASAPFQTPMHVLSACRLEAQRSSPEWERATFQEGDGGAPVAGDEVKEVIEPRVFRLSKEDERPAFKGRVSGKR</sequence>
<dbReference type="RefSeq" id="XP_012187267.1">
    <property type="nucleotide sequence ID" value="XM_012331877.1"/>
</dbReference>
<name>R9P6E7_PSEHS</name>
<evidence type="ECO:0000313" key="3">
    <source>
        <dbReference type="Proteomes" id="UP000014071"/>
    </source>
</evidence>
<dbReference type="EMBL" id="DF238778">
    <property type="protein sequence ID" value="GAC93680.1"/>
    <property type="molecule type" value="Genomic_DNA"/>
</dbReference>
<reference evidence="3" key="1">
    <citation type="journal article" date="2013" name="Genome Announc.">
        <title>Draft genome sequence of the basidiomycetous yeast-like fungus Pseudozyma hubeiensis SY62, which produces an abundant amount of the biosurfactant mannosylerythritol lipids.</title>
        <authorList>
            <person name="Konishi M."/>
            <person name="Hatada Y."/>
            <person name="Horiuchi J."/>
        </authorList>
    </citation>
    <scope>NUCLEOTIDE SEQUENCE [LARGE SCALE GENOMIC DNA]</scope>
    <source>
        <strain evidence="3">SY62</strain>
    </source>
</reference>
<proteinExistence type="predicted"/>
<dbReference type="AlphaFoldDB" id="R9P6E7"/>
<evidence type="ECO:0000256" key="1">
    <source>
        <dbReference type="SAM" id="MobiDB-lite"/>
    </source>
</evidence>
<dbReference type="GeneID" id="24106546"/>
<protein>
    <submittedName>
        <fullName evidence="2">Importin subunit, putative</fullName>
    </submittedName>
</protein>
<organism evidence="2 3">
    <name type="scientific">Pseudozyma hubeiensis (strain SY62)</name>
    <name type="common">Yeast</name>
    <dbReference type="NCBI Taxonomy" id="1305764"/>
    <lineage>
        <taxon>Eukaryota</taxon>
        <taxon>Fungi</taxon>
        <taxon>Dikarya</taxon>
        <taxon>Basidiomycota</taxon>
        <taxon>Ustilaginomycotina</taxon>
        <taxon>Ustilaginomycetes</taxon>
        <taxon>Ustilaginales</taxon>
        <taxon>Ustilaginaceae</taxon>
        <taxon>Pseudozyma</taxon>
    </lineage>
</organism>
<feature type="region of interest" description="Disordered" evidence="1">
    <location>
        <begin position="51"/>
        <end position="71"/>
    </location>
</feature>
<evidence type="ECO:0000313" key="2">
    <source>
        <dbReference type="EMBL" id="GAC93680.1"/>
    </source>
</evidence>
<accession>R9P6E7</accession>
<keyword evidence="3" id="KW-1185">Reference proteome</keyword>
<dbReference type="HOGENOM" id="CLU_2307258_0_0_1"/>